<feature type="compositionally biased region" description="Basic and acidic residues" evidence="1">
    <location>
        <begin position="20"/>
        <end position="36"/>
    </location>
</feature>
<dbReference type="EMBL" id="PXXK01000198">
    <property type="protein sequence ID" value="RFN48729.1"/>
    <property type="molecule type" value="Genomic_DNA"/>
</dbReference>
<evidence type="ECO:0000313" key="3">
    <source>
        <dbReference type="Proteomes" id="UP000265631"/>
    </source>
</evidence>
<name>A0A395MNT4_9HYPO</name>
<proteinExistence type="predicted"/>
<feature type="compositionally biased region" description="Polar residues" evidence="1">
    <location>
        <begin position="146"/>
        <end position="157"/>
    </location>
</feature>
<evidence type="ECO:0000313" key="2">
    <source>
        <dbReference type="EMBL" id="RFN48729.1"/>
    </source>
</evidence>
<sequence>MTGFLSDEMSINAQVTPRNGNHDRLSRPRRAVPDGHSWHLNRKGQITASHLFFPSQDDQNEEDKDQEITNYLLRIESLLRNPIPDIIEATNNTEEIWFSAVRIGLQIPNVHSKTPRVTMSNTSEWESLLSEKRLQQGGIQIAPVTAPSSPMQGNRNQARAGKESTHDICKQDGTATLGNYPNKQLMRLGDIQNEPYVVTIRRLIVRHALAYSQKRIPAA</sequence>
<dbReference type="AlphaFoldDB" id="A0A395MNT4"/>
<reference evidence="2 3" key="1">
    <citation type="journal article" date="2018" name="PLoS Pathog.">
        <title>Evolution of structural diversity of trichothecenes, a family of toxins produced by plant pathogenic and entomopathogenic fungi.</title>
        <authorList>
            <person name="Proctor R.H."/>
            <person name="McCormick S.P."/>
            <person name="Kim H.S."/>
            <person name="Cardoza R.E."/>
            <person name="Stanley A.M."/>
            <person name="Lindo L."/>
            <person name="Kelly A."/>
            <person name="Brown D.W."/>
            <person name="Lee T."/>
            <person name="Vaughan M.M."/>
            <person name="Alexander N.J."/>
            <person name="Busman M."/>
            <person name="Gutierrez S."/>
        </authorList>
    </citation>
    <scope>NUCLEOTIDE SEQUENCE [LARGE SCALE GENOMIC DNA]</scope>
    <source>
        <strain evidence="2 3">NRRL 13405</strain>
    </source>
</reference>
<gene>
    <name evidence="2" type="ORF">FIE12Z_7048</name>
</gene>
<dbReference type="Proteomes" id="UP000265631">
    <property type="component" value="Unassembled WGS sequence"/>
</dbReference>
<organism evidence="2 3">
    <name type="scientific">Fusarium flagelliforme</name>
    <dbReference type="NCBI Taxonomy" id="2675880"/>
    <lineage>
        <taxon>Eukaryota</taxon>
        <taxon>Fungi</taxon>
        <taxon>Dikarya</taxon>
        <taxon>Ascomycota</taxon>
        <taxon>Pezizomycotina</taxon>
        <taxon>Sordariomycetes</taxon>
        <taxon>Hypocreomycetidae</taxon>
        <taxon>Hypocreales</taxon>
        <taxon>Nectriaceae</taxon>
        <taxon>Fusarium</taxon>
        <taxon>Fusarium incarnatum-equiseti species complex</taxon>
    </lineage>
</organism>
<evidence type="ECO:0000256" key="1">
    <source>
        <dbReference type="SAM" id="MobiDB-lite"/>
    </source>
</evidence>
<keyword evidence="3" id="KW-1185">Reference proteome</keyword>
<feature type="compositionally biased region" description="Polar residues" evidence="1">
    <location>
        <begin position="9"/>
        <end position="19"/>
    </location>
</feature>
<accession>A0A395MNT4</accession>
<comment type="caution">
    <text evidence="2">The sequence shown here is derived from an EMBL/GenBank/DDBJ whole genome shotgun (WGS) entry which is preliminary data.</text>
</comment>
<protein>
    <submittedName>
        <fullName evidence="2">Uncharacterized protein</fullName>
    </submittedName>
</protein>
<feature type="region of interest" description="Disordered" evidence="1">
    <location>
        <begin position="143"/>
        <end position="166"/>
    </location>
</feature>
<feature type="region of interest" description="Disordered" evidence="1">
    <location>
        <begin position="1"/>
        <end position="36"/>
    </location>
</feature>